<feature type="domain" description="VanZ-like" evidence="2">
    <location>
        <begin position="11"/>
        <end position="138"/>
    </location>
</feature>
<comment type="caution">
    <text evidence="3">The sequence shown here is derived from an EMBL/GenBank/DDBJ whole genome shotgun (WGS) entry which is preliminary data.</text>
</comment>
<dbReference type="InterPro" id="IPR006976">
    <property type="entry name" value="VanZ-like"/>
</dbReference>
<accession>A0A2S6HCH4</accession>
<proteinExistence type="predicted"/>
<organism evidence="3 4">
    <name type="scientific">Lacrimispora xylanisolvens</name>
    <dbReference type="NCBI Taxonomy" id="384636"/>
    <lineage>
        <taxon>Bacteria</taxon>
        <taxon>Bacillati</taxon>
        <taxon>Bacillota</taxon>
        <taxon>Clostridia</taxon>
        <taxon>Lachnospirales</taxon>
        <taxon>Lachnospiraceae</taxon>
        <taxon>Lacrimispora</taxon>
    </lineage>
</organism>
<keyword evidence="4" id="KW-1185">Reference proteome</keyword>
<gene>
    <name evidence="3" type="ORF">BXY41_1216</name>
</gene>
<protein>
    <submittedName>
        <fullName evidence="3">VanZ family protein</fullName>
    </submittedName>
</protein>
<keyword evidence="1" id="KW-0472">Membrane</keyword>
<dbReference type="Proteomes" id="UP000237749">
    <property type="component" value="Unassembled WGS sequence"/>
</dbReference>
<name>A0A2S6HCH4_9FIRM</name>
<dbReference type="OrthoDB" id="982143at2"/>
<dbReference type="Pfam" id="PF04892">
    <property type="entry name" value="VanZ"/>
    <property type="match status" value="1"/>
</dbReference>
<dbReference type="NCBIfam" id="NF037970">
    <property type="entry name" value="vanZ_1"/>
    <property type="match status" value="1"/>
</dbReference>
<evidence type="ECO:0000313" key="4">
    <source>
        <dbReference type="Proteomes" id="UP000237749"/>
    </source>
</evidence>
<dbReference type="EMBL" id="PTJA01000021">
    <property type="protein sequence ID" value="PPK75103.1"/>
    <property type="molecule type" value="Genomic_DNA"/>
</dbReference>
<sequence length="149" mass="16871">MKKRLVWTVTAVLYILFIYSNSLKTADLSSVDSGHVLEYLRNLFISAGIESQWLTEHIIRKAGHFSEYTLLGIILFQCVKSYEINMEKRLFIHGMAGFLIPFIDETIQLFVPGRSGQISDVWLDCSGVAAGTAIAALLFFIYAKEWSKI</sequence>
<dbReference type="RefSeq" id="WP_104439732.1">
    <property type="nucleotide sequence ID" value="NZ_PTJA01000021.1"/>
</dbReference>
<keyword evidence="1" id="KW-1133">Transmembrane helix</keyword>
<keyword evidence="1" id="KW-0812">Transmembrane</keyword>
<evidence type="ECO:0000256" key="1">
    <source>
        <dbReference type="SAM" id="Phobius"/>
    </source>
</evidence>
<evidence type="ECO:0000259" key="2">
    <source>
        <dbReference type="Pfam" id="PF04892"/>
    </source>
</evidence>
<dbReference type="AlphaFoldDB" id="A0A2S6HCH4"/>
<feature type="transmembrane region" description="Helical" evidence="1">
    <location>
        <begin position="121"/>
        <end position="143"/>
    </location>
</feature>
<reference evidence="3 4" key="1">
    <citation type="submission" date="2018-02" db="EMBL/GenBank/DDBJ databases">
        <title>Genomic Encyclopedia of Archaeal and Bacterial Type Strains, Phase II (KMG-II): from individual species to whole genera.</title>
        <authorList>
            <person name="Goeker M."/>
        </authorList>
    </citation>
    <scope>NUCLEOTIDE SEQUENCE [LARGE SCALE GENOMIC DNA]</scope>
    <source>
        <strain evidence="3 4">DSM 3808</strain>
    </source>
</reference>
<evidence type="ECO:0000313" key="3">
    <source>
        <dbReference type="EMBL" id="PPK75103.1"/>
    </source>
</evidence>